<evidence type="ECO:0000256" key="5">
    <source>
        <dbReference type="ARBA" id="ARBA00022801"/>
    </source>
</evidence>
<dbReference type="Proteomes" id="UP000240830">
    <property type="component" value="Unassembled WGS sequence"/>
</dbReference>
<evidence type="ECO:0000256" key="10">
    <source>
        <dbReference type="ARBA" id="ARBA00023136"/>
    </source>
</evidence>
<dbReference type="PANTHER" id="PTHR10120">
    <property type="entry name" value="CAAX PRENYL PROTEASE 1"/>
    <property type="match status" value="1"/>
</dbReference>
<comment type="subcellular location">
    <subcellularLocation>
        <location evidence="1 15">Endoplasmic reticulum membrane</location>
        <topology evidence="1 15">Multi-pass membrane protein</topology>
    </subcellularLocation>
</comment>
<keyword evidence="2 15" id="KW-0645">Protease</keyword>
<evidence type="ECO:0000256" key="1">
    <source>
        <dbReference type="ARBA" id="ARBA00004477"/>
    </source>
</evidence>
<dbReference type="AlphaFoldDB" id="A0A2H9TPV4"/>
<dbReference type="Pfam" id="PF16491">
    <property type="entry name" value="Peptidase_M48_N"/>
    <property type="match status" value="1"/>
</dbReference>
<keyword evidence="9 15" id="KW-0482">Metalloprotease</keyword>
<evidence type="ECO:0000256" key="11">
    <source>
        <dbReference type="ARBA" id="ARBA00044456"/>
    </source>
</evidence>
<feature type="transmembrane region" description="Helical" evidence="15">
    <location>
        <begin position="168"/>
        <end position="190"/>
    </location>
</feature>
<dbReference type="GO" id="GO:0046872">
    <property type="term" value="F:metal ion binding"/>
    <property type="evidence" value="ECO:0007669"/>
    <property type="project" value="UniProtKB-UniRule"/>
</dbReference>
<dbReference type="GO" id="GO:0005789">
    <property type="term" value="C:endoplasmic reticulum membrane"/>
    <property type="evidence" value="ECO:0007669"/>
    <property type="project" value="UniProtKB-SubCell"/>
</dbReference>
<keyword evidence="8 15" id="KW-1133">Transmembrane helix</keyword>
<dbReference type="CDD" id="cd07343">
    <property type="entry name" value="M48A_Zmpste24p_like"/>
    <property type="match status" value="1"/>
</dbReference>
<evidence type="ECO:0000256" key="4">
    <source>
        <dbReference type="ARBA" id="ARBA00022723"/>
    </source>
</evidence>
<keyword evidence="3 15" id="KW-0812">Transmembrane</keyword>
<keyword evidence="4 14" id="KW-0479">Metal-binding</keyword>
<evidence type="ECO:0000256" key="13">
    <source>
        <dbReference type="PIRSR" id="PIRSR627057-1"/>
    </source>
</evidence>
<sequence>MLTPSILSDTVRKYLSTPESIWYALFTVMNVLFLFDLYVDWRQHTVISNPKRPKELSKLCTEEEYAKSREYNVDRSRVSLYEKVYNHILGLATLFIAVPWIWKFTGNYMTNRLGFTSDSEITHSALHQVVVTIISALQPLPVSIYRTFWLERKHGFNKTTVRTFVMDLIKGVLLGLILGIPFTLVFLWVIKRTGNYFVVATCAVTLVIQMLMVLIYPTLIAPLFNKFTLLEEGELKSKISALANRINFPLTKIFVIDGSTRSTHSNAYFFGFYKNKRIVLFDTLIEQMSSEEVAAIVGHELGHWAHNHMLHGLIQTQLNILWMFSLFGLVMNYEPLYAALGLSDRPLVIGILLFSQLISPLGMIANLFMTWHSRCREFQADRYAIDLGYGNVLPTAIIKLYKENKTILPHPNA</sequence>
<dbReference type="InterPro" id="IPR032456">
    <property type="entry name" value="Peptidase_M48_N"/>
</dbReference>
<name>A0A2H9TPV4_9FUNG</name>
<keyword evidence="7 14" id="KW-0862">Zinc</keyword>
<comment type="function">
    <text evidence="15">Proteolytically removes the C-terminal three residues of farnesylated proteins.</text>
</comment>
<feature type="domain" description="CAAX prenyl protease 1 N-terminal" evidence="17">
    <location>
        <begin position="43"/>
        <end position="226"/>
    </location>
</feature>
<dbReference type="InterPro" id="IPR027057">
    <property type="entry name" value="CAXX_Prtase_1"/>
</dbReference>
<dbReference type="FunFam" id="3.30.2010.10:FF:000002">
    <property type="entry name" value="CAAX prenyl protease"/>
    <property type="match status" value="1"/>
</dbReference>
<comment type="similarity">
    <text evidence="12 15">Belongs to the peptidase M48A family.</text>
</comment>
<accession>A0A2H9TPV4</accession>
<evidence type="ECO:0000313" key="18">
    <source>
        <dbReference type="EMBL" id="PJF19775.1"/>
    </source>
</evidence>
<dbReference type="STRING" id="1246581.A0A2H9TPV4"/>
<protein>
    <recommendedName>
        <fullName evidence="15">CAAX prenyl protease</fullName>
        <ecNumber evidence="15">3.4.24.84</ecNumber>
    </recommendedName>
</protein>
<evidence type="ECO:0000256" key="8">
    <source>
        <dbReference type="ARBA" id="ARBA00022989"/>
    </source>
</evidence>
<evidence type="ECO:0000259" key="16">
    <source>
        <dbReference type="Pfam" id="PF01435"/>
    </source>
</evidence>
<dbReference type="GO" id="GO:0004222">
    <property type="term" value="F:metalloendopeptidase activity"/>
    <property type="evidence" value="ECO:0007669"/>
    <property type="project" value="UniProtKB-UniRule"/>
</dbReference>
<feature type="binding site" evidence="14">
    <location>
        <position position="377"/>
    </location>
    <ligand>
        <name>Zn(2+)</name>
        <dbReference type="ChEBI" id="CHEBI:29105"/>
        <note>catalytic</note>
    </ligand>
</feature>
<dbReference type="Pfam" id="PF01435">
    <property type="entry name" value="Peptidase_M48"/>
    <property type="match status" value="1"/>
</dbReference>
<feature type="active site" evidence="13">
    <location>
        <position position="300"/>
    </location>
</feature>
<dbReference type="GO" id="GO:0071586">
    <property type="term" value="P:CAAX-box protein processing"/>
    <property type="evidence" value="ECO:0007669"/>
    <property type="project" value="UniProtKB-UniRule"/>
</dbReference>
<feature type="transmembrane region" description="Helical" evidence="15">
    <location>
        <begin position="125"/>
        <end position="148"/>
    </location>
</feature>
<feature type="transmembrane region" description="Helical" evidence="15">
    <location>
        <begin position="196"/>
        <end position="216"/>
    </location>
</feature>
<feature type="transmembrane region" description="Helical" evidence="15">
    <location>
        <begin position="318"/>
        <end position="340"/>
    </location>
</feature>
<evidence type="ECO:0000256" key="15">
    <source>
        <dbReference type="RuleBase" id="RU366005"/>
    </source>
</evidence>
<reference evidence="18 19" key="1">
    <citation type="submission" date="2016-10" db="EMBL/GenBank/DDBJ databases">
        <title>The genome of Paramicrosporidium saccamoebae is the missing link in understanding Cryptomycota and Microsporidia evolution.</title>
        <authorList>
            <person name="Quandt C.A."/>
            <person name="Beaudet D."/>
            <person name="Corsaro D."/>
            <person name="Michel R."/>
            <person name="Corradi N."/>
            <person name="James T."/>
        </authorList>
    </citation>
    <scope>NUCLEOTIDE SEQUENCE [LARGE SCALE GENOMIC DNA]</scope>
    <source>
        <strain evidence="18 19">KSL3</strain>
    </source>
</reference>
<evidence type="ECO:0000256" key="9">
    <source>
        <dbReference type="ARBA" id="ARBA00023049"/>
    </source>
</evidence>
<proteinExistence type="inferred from homology"/>
<evidence type="ECO:0000259" key="17">
    <source>
        <dbReference type="Pfam" id="PF16491"/>
    </source>
</evidence>
<dbReference type="GO" id="GO:0036503">
    <property type="term" value="P:ERAD pathway"/>
    <property type="evidence" value="ECO:0007669"/>
    <property type="project" value="EnsemblFungi"/>
</dbReference>
<dbReference type="EC" id="3.4.24.84" evidence="15"/>
<feature type="domain" description="Peptidase M48" evidence="16">
    <location>
        <begin position="231"/>
        <end position="412"/>
    </location>
</feature>
<evidence type="ECO:0000256" key="14">
    <source>
        <dbReference type="PIRSR" id="PIRSR627057-2"/>
    </source>
</evidence>
<feature type="binding site" evidence="14">
    <location>
        <position position="299"/>
    </location>
    <ligand>
        <name>Zn(2+)</name>
        <dbReference type="ChEBI" id="CHEBI:29105"/>
        <note>catalytic</note>
    </ligand>
</feature>
<keyword evidence="10 15" id="KW-0472">Membrane</keyword>
<gene>
    <name evidence="18" type="ORF">PSACC_00414</name>
</gene>
<comment type="caution">
    <text evidence="18">The sequence shown here is derived from an EMBL/GenBank/DDBJ whole genome shotgun (WGS) entry which is preliminary data.</text>
</comment>
<evidence type="ECO:0000256" key="6">
    <source>
        <dbReference type="ARBA" id="ARBA00022824"/>
    </source>
</evidence>
<evidence type="ECO:0000256" key="3">
    <source>
        <dbReference type="ARBA" id="ARBA00022692"/>
    </source>
</evidence>
<evidence type="ECO:0000256" key="2">
    <source>
        <dbReference type="ARBA" id="ARBA00022670"/>
    </source>
</evidence>
<feature type="transmembrane region" description="Helical" evidence="15">
    <location>
        <begin position="346"/>
        <end position="369"/>
    </location>
</feature>
<dbReference type="InterPro" id="IPR001915">
    <property type="entry name" value="Peptidase_M48"/>
</dbReference>
<feature type="transmembrane region" description="Helical" evidence="15">
    <location>
        <begin position="84"/>
        <end position="105"/>
    </location>
</feature>
<evidence type="ECO:0000313" key="19">
    <source>
        <dbReference type="Proteomes" id="UP000240830"/>
    </source>
</evidence>
<comment type="cofactor">
    <cofactor evidence="14 15">
        <name>Zn(2+)</name>
        <dbReference type="ChEBI" id="CHEBI:29105"/>
    </cofactor>
    <text evidence="14 15">Binds 1 zinc ion per subunit.</text>
</comment>
<feature type="active site" description="Proton donor" evidence="13">
    <location>
        <position position="381"/>
    </location>
</feature>
<keyword evidence="5 15" id="KW-0378">Hydrolase</keyword>
<evidence type="ECO:0000256" key="7">
    <source>
        <dbReference type="ARBA" id="ARBA00022833"/>
    </source>
</evidence>
<keyword evidence="6 15" id="KW-0256">Endoplasmic reticulum</keyword>
<evidence type="ECO:0000256" key="12">
    <source>
        <dbReference type="ARBA" id="ARBA00060927"/>
    </source>
</evidence>
<keyword evidence="19" id="KW-1185">Reference proteome</keyword>
<dbReference type="EMBL" id="MTSL01000041">
    <property type="protein sequence ID" value="PJF19775.1"/>
    <property type="molecule type" value="Genomic_DNA"/>
</dbReference>
<dbReference type="GO" id="GO:0007323">
    <property type="term" value="P:peptide pheromone maturation"/>
    <property type="evidence" value="ECO:0007669"/>
    <property type="project" value="EnsemblFungi"/>
</dbReference>
<dbReference type="Gene3D" id="3.30.2010.10">
    <property type="entry name" value="Metalloproteases ('zincins'), catalytic domain"/>
    <property type="match status" value="1"/>
</dbReference>
<comment type="catalytic activity">
    <reaction evidence="11 15">
        <text>Hydrolyzes the peptide bond -P2-(S-farnesyl or geranylgeranyl)C-P1'-P2'-P3'-COOH where P1' and P2' are amino acids with aliphatic side chains and P3' is any C-terminal residue.</text>
        <dbReference type="EC" id="3.4.24.84"/>
    </reaction>
</comment>
<feature type="binding site" evidence="14">
    <location>
        <position position="303"/>
    </location>
    <ligand>
        <name>Zn(2+)</name>
        <dbReference type="ChEBI" id="CHEBI:29105"/>
        <note>catalytic</note>
    </ligand>
</feature>
<dbReference type="GO" id="GO:0120236">
    <property type="term" value="P:negative regulation of post-translational protein targeting to membrane, translocation"/>
    <property type="evidence" value="ECO:0007669"/>
    <property type="project" value="EnsemblFungi"/>
</dbReference>
<organism evidence="18 19">
    <name type="scientific">Paramicrosporidium saccamoebae</name>
    <dbReference type="NCBI Taxonomy" id="1246581"/>
    <lineage>
        <taxon>Eukaryota</taxon>
        <taxon>Fungi</taxon>
        <taxon>Fungi incertae sedis</taxon>
        <taxon>Cryptomycota</taxon>
        <taxon>Cryptomycota incertae sedis</taxon>
        <taxon>Paramicrosporidium</taxon>
    </lineage>
</organism>
<dbReference type="GO" id="GO:0031204">
    <property type="term" value="P:post-translational protein targeting to membrane, translocation"/>
    <property type="evidence" value="ECO:0007669"/>
    <property type="project" value="EnsemblFungi"/>
</dbReference>
<dbReference type="OrthoDB" id="360839at2759"/>
<feature type="transmembrane region" description="Helical" evidence="15">
    <location>
        <begin position="20"/>
        <end position="39"/>
    </location>
</feature>
<dbReference type="GO" id="GO:0005637">
    <property type="term" value="C:nuclear inner membrane"/>
    <property type="evidence" value="ECO:0007669"/>
    <property type="project" value="EnsemblFungi"/>
</dbReference>